<dbReference type="Proteomes" id="UP000006055">
    <property type="component" value="Chromosome"/>
</dbReference>
<organism evidence="1 2">
    <name type="scientific">Desulfomonile tiedjei (strain ATCC 49306 / DSM 6799 / DCB-1)</name>
    <dbReference type="NCBI Taxonomy" id="706587"/>
    <lineage>
        <taxon>Bacteria</taxon>
        <taxon>Pseudomonadati</taxon>
        <taxon>Thermodesulfobacteriota</taxon>
        <taxon>Desulfomonilia</taxon>
        <taxon>Desulfomonilales</taxon>
        <taxon>Desulfomonilaceae</taxon>
        <taxon>Desulfomonile</taxon>
    </lineage>
</organism>
<protein>
    <submittedName>
        <fullName evidence="1">Uncharacterized protein</fullName>
    </submittedName>
</protein>
<dbReference type="EMBL" id="CP003360">
    <property type="protein sequence ID" value="AFM24985.1"/>
    <property type="molecule type" value="Genomic_DNA"/>
</dbReference>
<accession>I4C5Z4</accession>
<reference evidence="2" key="1">
    <citation type="submission" date="2012-06" db="EMBL/GenBank/DDBJ databases">
        <title>Complete sequence of chromosome of Desulfomonile tiedjei DSM 6799.</title>
        <authorList>
            <person name="Lucas S."/>
            <person name="Copeland A."/>
            <person name="Lapidus A."/>
            <person name="Glavina del Rio T."/>
            <person name="Dalin E."/>
            <person name="Tice H."/>
            <person name="Bruce D."/>
            <person name="Goodwin L."/>
            <person name="Pitluck S."/>
            <person name="Peters L."/>
            <person name="Ovchinnikova G."/>
            <person name="Zeytun A."/>
            <person name="Lu M."/>
            <person name="Kyrpides N."/>
            <person name="Mavromatis K."/>
            <person name="Ivanova N."/>
            <person name="Brettin T."/>
            <person name="Detter J.C."/>
            <person name="Han C."/>
            <person name="Larimer F."/>
            <person name="Land M."/>
            <person name="Hauser L."/>
            <person name="Markowitz V."/>
            <person name="Cheng J.-F."/>
            <person name="Hugenholtz P."/>
            <person name="Woyke T."/>
            <person name="Wu D."/>
            <person name="Spring S."/>
            <person name="Schroeder M."/>
            <person name="Brambilla E."/>
            <person name="Klenk H.-P."/>
            <person name="Eisen J.A."/>
        </authorList>
    </citation>
    <scope>NUCLEOTIDE SEQUENCE [LARGE SCALE GENOMIC DNA]</scope>
    <source>
        <strain evidence="2">ATCC 49306 / DSM 6799 / DCB-1</strain>
    </source>
</reference>
<dbReference type="AlphaFoldDB" id="I4C5Z4"/>
<evidence type="ECO:0000313" key="1">
    <source>
        <dbReference type="EMBL" id="AFM24985.1"/>
    </source>
</evidence>
<evidence type="ECO:0000313" key="2">
    <source>
        <dbReference type="Proteomes" id="UP000006055"/>
    </source>
</evidence>
<name>I4C5Z4_DESTA</name>
<keyword evidence="2" id="KW-1185">Reference proteome</keyword>
<sequence length="62" mass="7579">MRHTYHRAWHLTAPWKRISKEHLTTALRQLFPPHEVPHMIDKIDRGDILETQHAFYKCEMCR</sequence>
<dbReference type="KEGG" id="dti:Desti_2297"/>
<proteinExistence type="predicted"/>
<gene>
    <name evidence="1" type="ordered locus">Desti_2297</name>
</gene>
<dbReference type="HOGENOM" id="CLU_2896814_0_0_7"/>